<dbReference type="EMBL" id="JADGJD010002480">
    <property type="protein sequence ID" value="KAJ3032343.1"/>
    <property type="molecule type" value="Genomic_DNA"/>
</dbReference>
<proteinExistence type="predicted"/>
<sequence>RGGFLPSFLTQYFKLSIQKYLTLLSDFDLVPRLFNAELPPVFLQTFEGSVTIVPSPTIADYWRILTDPDEVSLRRYVRGGVLGTWPKVGMIRRRMGVESALREGWKQCFGERAGDGDGVGMQ</sequence>
<feature type="non-terminal residue" evidence="1">
    <location>
        <position position="1"/>
    </location>
</feature>
<reference evidence="1" key="1">
    <citation type="submission" date="2020-05" db="EMBL/GenBank/DDBJ databases">
        <title>Phylogenomic resolution of chytrid fungi.</title>
        <authorList>
            <person name="Stajich J.E."/>
            <person name="Amses K."/>
            <person name="Simmons R."/>
            <person name="Seto K."/>
            <person name="Myers J."/>
            <person name="Bonds A."/>
            <person name="Quandt C.A."/>
            <person name="Barry K."/>
            <person name="Liu P."/>
            <person name="Grigoriev I."/>
            <person name="Longcore J.E."/>
            <person name="James T.Y."/>
        </authorList>
    </citation>
    <scope>NUCLEOTIDE SEQUENCE</scope>
    <source>
        <strain evidence="1">JEL0318</strain>
    </source>
</reference>
<comment type="caution">
    <text evidence="1">The sequence shown here is derived from an EMBL/GenBank/DDBJ whole genome shotgun (WGS) entry which is preliminary data.</text>
</comment>
<evidence type="ECO:0000313" key="1">
    <source>
        <dbReference type="EMBL" id="KAJ3032343.1"/>
    </source>
</evidence>
<accession>A0AAD5WYJ5</accession>
<dbReference type="Proteomes" id="UP001212841">
    <property type="component" value="Unassembled WGS sequence"/>
</dbReference>
<keyword evidence="2" id="KW-1185">Reference proteome</keyword>
<dbReference type="AlphaFoldDB" id="A0AAD5WYJ5"/>
<evidence type="ECO:0000313" key="2">
    <source>
        <dbReference type="Proteomes" id="UP001212841"/>
    </source>
</evidence>
<protein>
    <submittedName>
        <fullName evidence="1">Uncharacterized protein</fullName>
    </submittedName>
</protein>
<name>A0AAD5WYJ5_9FUNG</name>
<gene>
    <name evidence="1" type="ORF">HK097_005293</name>
</gene>
<organism evidence="1 2">
    <name type="scientific">Rhizophlyctis rosea</name>
    <dbReference type="NCBI Taxonomy" id="64517"/>
    <lineage>
        <taxon>Eukaryota</taxon>
        <taxon>Fungi</taxon>
        <taxon>Fungi incertae sedis</taxon>
        <taxon>Chytridiomycota</taxon>
        <taxon>Chytridiomycota incertae sedis</taxon>
        <taxon>Chytridiomycetes</taxon>
        <taxon>Rhizophlyctidales</taxon>
        <taxon>Rhizophlyctidaceae</taxon>
        <taxon>Rhizophlyctis</taxon>
    </lineage>
</organism>